<dbReference type="eggNOG" id="KOG1862">
    <property type="taxonomic scope" value="Eukaryota"/>
</dbReference>
<feature type="domain" description="GYF" evidence="2">
    <location>
        <begin position="448"/>
        <end position="496"/>
    </location>
</feature>
<dbReference type="STRING" id="747676.F4RUZ3"/>
<feature type="region of interest" description="Disordered" evidence="1">
    <location>
        <begin position="717"/>
        <end position="754"/>
    </location>
</feature>
<feature type="compositionally biased region" description="Polar residues" evidence="1">
    <location>
        <begin position="30"/>
        <end position="47"/>
    </location>
</feature>
<feature type="region of interest" description="Disordered" evidence="1">
    <location>
        <begin position="775"/>
        <end position="817"/>
    </location>
</feature>
<dbReference type="Gene3D" id="3.30.1490.40">
    <property type="match status" value="1"/>
</dbReference>
<feature type="compositionally biased region" description="Polar residues" evidence="1">
    <location>
        <begin position="1075"/>
        <end position="1086"/>
    </location>
</feature>
<feature type="compositionally biased region" description="Polar residues" evidence="1">
    <location>
        <begin position="1199"/>
        <end position="1232"/>
    </location>
</feature>
<feature type="compositionally biased region" description="Low complexity" evidence="1">
    <location>
        <begin position="1048"/>
        <end position="1064"/>
    </location>
</feature>
<feature type="region of interest" description="Disordered" evidence="1">
    <location>
        <begin position="186"/>
        <end position="218"/>
    </location>
</feature>
<proteinExistence type="predicted"/>
<dbReference type="HOGENOM" id="CLU_282149_0_0_1"/>
<dbReference type="PROSITE" id="PS50829">
    <property type="entry name" value="GYF"/>
    <property type="match status" value="1"/>
</dbReference>
<dbReference type="Proteomes" id="UP000001072">
    <property type="component" value="Unassembled WGS sequence"/>
</dbReference>
<dbReference type="SMART" id="SM00444">
    <property type="entry name" value="GYF"/>
    <property type="match status" value="1"/>
</dbReference>
<feature type="compositionally biased region" description="Basic and acidic residues" evidence="1">
    <location>
        <begin position="368"/>
        <end position="377"/>
    </location>
</feature>
<gene>
    <name evidence="3" type="ORF">MELLADRAFT_78488</name>
</gene>
<dbReference type="KEGG" id="mlr:MELLADRAFT_78488"/>
<name>F4RUZ3_MELLP</name>
<feature type="region of interest" description="Disordered" evidence="1">
    <location>
        <begin position="1"/>
        <end position="57"/>
    </location>
</feature>
<feature type="compositionally biased region" description="Polar residues" evidence="1">
    <location>
        <begin position="888"/>
        <end position="912"/>
    </location>
</feature>
<evidence type="ECO:0000256" key="1">
    <source>
        <dbReference type="SAM" id="MobiDB-lite"/>
    </source>
</evidence>
<dbReference type="InterPro" id="IPR035445">
    <property type="entry name" value="GYF-like_dom_sf"/>
</dbReference>
<sequence length="1373" mass="145807">MSSNNEINFGPVFMRGRKPVTGNKVPTAHPPNNETASQSQVLKNSGGPTPVVRPSIPSLGSFSSGSISPALPLSKSFSAVVSPEKENEERVAFLGASNGWDVSHGLHDASLHSTDFSGNAMANGTAPVFHEYSRETLLNLYSEVMALKLPPDLETSDPAFSDTLVGPPLGLIEMTEAEKELFSGPYNSDRRAQANKAQHHNHADSPTTPISHPDGNIAGLATNRLSVSTGAKLGKHHSPIERFTNLGIQGGVLAGVASPTHSTNRRRGDSENDPPEGTRRFPRPDEPALQSAGWSANPRDRRARDSGPPAEGKWKRGVPLEEKMHLTADIVSSGNPRYSVLDRMREKAAASLDQATKESTVQGSSPHEVSDNVELSRHLTPSEATKGLDGNLDDTSPPLPDTLTLKHESKSVTDASGAAASSRETDSSGAGQNPPAVSSHSLEAPPEDIAWQYRDPSGTIQGPFTAFQMQEWYKASFFRDDLLVKRVSDIAFETLETLILRIGDRDRPFLVRPPPVLPPNLPLPGSHTQSFQGIAQAHSSPMTQRSSLLEQPSFPTRQDTISVFDSPIVTHNHDSNSLHPSSAPDPWNSSAQSMSPLHRSATLPSASPLVTASGWHVGLPALSGPPAQSANDYNASLLGNGYAPNSFGDPMRFLQHVPHPALVGGNNGYPFTHPIPHQPAFGQIPVGHHLFNGANIDPHVASQLHPHLEYQAASYRGNTSMGNNADLNEPPTEHERNEQLPFTQTPGSLDPWHMQPDRVASVQTQVPDQNLAQPTMSASAGHADPTSPTHRDSWTHPLATIEPIGTRSSGKNTPISASRDLVSVATLPNQHSTGALHASPVEAQNPVTLPEAASAPPAISSGSVQSPASRPSDNKKQSIVVEDKRDTSSPQSQPLEQRSSVQSLEQRTTSQAEAALASDEPWQSVSHQSATKSSLPPTGVATPAIAPAPKQSGKVIVISRAQQDEHDRRTASIQKTQLQLKEAQAVERAAREASEAAAAAASAAVTASISAPAPWSKEDSKTPTSNLSLMEIQAIESKQAEKRRQAEKQAAANRALAEQAAAAERAAKAMKESLPPTSNWATASSPTKHHSQLGSPVVWGGKDNEGTINSAPKQTMKQIQEEEARRKKLAQQQLATKAASIGSTRSSAGYAGSIGAVATKAAAVSGPWSVVGAKSKVIAPPVNGARPVTSVVPGLPSTGRLSTSAQHSTLSKTPMSSTRTIASMTNNSNKAVTTSSTGTSTSAPEGPPPASAEFMKWLREALRGMNNVDDFMKMLLDFPINPDESVLEIVSDSVYAGSATLDGRRFAKEFNTRRHADVMARMGNSKPTPTRANSNVSATVKKTSTMADALKSQPAPKNDGWGFAVVGPKKKKK</sequence>
<feature type="region of interest" description="Disordered" evidence="1">
    <location>
        <begin position="852"/>
        <end position="976"/>
    </location>
</feature>
<feature type="region of interest" description="Disordered" evidence="1">
    <location>
        <begin position="254"/>
        <end position="319"/>
    </location>
</feature>
<feature type="compositionally biased region" description="Polar residues" evidence="1">
    <location>
        <begin position="353"/>
        <end position="367"/>
    </location>
</feature>
<feature type="compositionally biased region" description="Polar residues" evidence="1">
    <location>
        <begin position="427"/>
        <end position="441"/>
    </location>
</feature>
<dbReference type="VEuPathDB" id="FungiDB:MELLADRAFT_78488"/>
<dbReference type="FunCoup" id="F4RUZ3">
    <property type="interactions" value="271"/>
</dbReference>
<protein>
    <recommendedName>
        <fullName evidence="2">GYF domain-containing protein</fullName>
    </recommendedName>
</protein>
<feature type="compositionally biased region" description="Polar residues" evidence="1">
    <location>
        <begin position="717"/>
        <end position="726"/>
    </location>
</feature>
<dbReference type="PANTHER" id="PTHR14445:SF36">
    <property type="entry name" value="FI03272P-RELATED"/>
    <property type="match status" value="1"/>
</dbReference>
<feature type="compositionally biased region" description="Basic and acidic residues" evidence="1">
    <location>
        <begin position="872"/>
        <end position="887"/>
    </location>
</feature>
<dbReference type="EMBL" id="GL883122">
    <property type="protein sequence ID" value="EGG03780.1"/>
    <property type="molecule type" value="Genomic_DNA"/>
</dbReference>
<evidence type="ECO:0000313" key="3">
    <source>
        <dbReference type="EMBL" id="EGG03780.1"/>
    </source>
</evidence>
<feature type="compositionally biased region" description="Basic and acidic residues" evidence="1">
    <location>
        <begin position="266"/>
        <end position="286"/>
    </location>
</feature>
<dbReference type="InterPro" id="IPR003169">
    <property type="entry name" value="GYF"/>
</dbReference>
<dbReference type="InterPro" id="IPR051640">
    <property type="entry name" value="GRB10-interact_GYF"/>
</dbReference>
<dbReference type="GO" id="GO:0005829">
    <property type="term" value="C:cytosol"/>
    <property type="evidence" value="ECO:0007669"/>
    <property type="project" value="TreeGrafter"/>
</dbReference>
<reference evidence="4" key="1">
    <citation type="journal article" date="2011" name="Proc. Natl. Acad. Sci. U.S.A.">
        <title>Obligate biotrophy features unraveled by the genomic analysis of rust fungi.</title>
        <authorList>
            <person name="Duplessis S."/>
            <person name="Cuomo C.A."/>
            <person name="Lin Y.-C."/>
            <person name="Aerts A."/>
            <person name="Tisserant E."/>
            <person name="Veneault-Fourrey C."/>
            <person name="Joly D.L."/>
            <person name="Hacquard S."/>
            <person name="Amselem J."/>
            <person name="Cantarel B.L."/>
            <person name="Chiu R."/>
            <person name="Coutinho P.M."/>
            <person name="Feau N."/>
            <person name="Field M."/>
            <person name="Frey P."/>
            <person name="Gelhaye E."/>
            <person name="Goldberg J."/>
            <person name="Grabherr M.G."/>
            <person name="Kodira C.D."/>
            <person name="Kohler A."/>
            <person name="Kuees U."/>
            <person name="Lindquist E.A."/>
            <person name="Lucas S.M."/>
            <person name="Mago R."/>
            <person name="Mauceli E."/>
            <person name="Morin E."/>
            <person name="Murat C."/>
            <person name="Pangilinan J.L."/>
            <person name="Park R."/>
            <person name="Pearson M."/>
            <person name="Quesneville H."/>
            <person name="Rouhier N."/>
            <person name="Sakthikumar S."/>
            <person name="Salamov A.A."/>
            <person name="Schmutz J."/>
            <person name="Selles B."/>
            <person name="Shapiro H."/>
            <person name="Tanguay P."/>
            <person name="Tuskan G.A."/>
            <person name="Henrissat B."/>
            <person name="Van de Peer Y."/>
            <person name="Rouze P."/>
            <person name="Ellis J.G."/>
            <person name="Dodds P.N."/>
            <person name="Schein J.E."/>
            <person name="Zhong S."/>
            <person name="Hamelin R.C."/>
            <person name="Grigoriev I.V."/>
            <person name="Szabo L.J."/>
            <person name="Martin F."/>
        </authorList>
    </citation>
    <scope>NUCLEOTIDE SEQUENCE [LARGE SCALE GENOMIC DNA]</scope>
    <source>
        <strain evidence="4">98AG31 / pathotype 3-4-7</strain>
    </source>
</reference>
<dbReference type="RefSeq" id="XP_007412894.1">
    <property type="nucleotide sequence ID" value="XM_007412832.1"/>
</dbReference>
<accession>F4RUZ3</accession>
<feature type="region of interest" description="Disordered" evidence="1">
    <location>
        <begin position="1193"/>
        <end position="1250"/>
    </location>
</feature>
<dbReference type="GeneID" id="18933120"/>
<organism evidence="4">
    <name type="scientific">Melampsora larici-populina (strain 98AG31 / pathotype 3-4-7)</name>
    <name type="common">Poplar leaf rust fungus</name>
    <dbReference type="NCBI Taxonomy" id="747676"/>
    <lineage>
        <taxon>Eukaryota</taxon>
        <taxon>Fungi</taxon>
        <taxon>Dikarya</taxon>
        <taxon>Basidiomycota</taxon>
        <taxon>Pucciniomycotina</taxon>
        <taxon>Pucciniomycetes</taxon>
        <taxon>Pucciniales</taxon>
        <taxon>Melampsoraceae</taxon>
        <taxon>Melampsora</taxon>
    </lineage>
</organism>
<dbReference type="SUPFAM" id="SSF55277">
    <property type="entry name" value="GYF domain"/>
    <property type="match status" value="1"/>
</dbReference>
<feature type="region of interest" description="Disordered" evidence="1">
    <location>
        <begin position="989"/>
        <end position="1131"/>
    </location>
</feature>
<feature type="region of interest" description="Disordered" evidence="1">
    <location>
        <begin position="572"/>
        <end position="602"/>
    </location>
</feature>
<feature type="compositionally biased region" description="Polar residues" evidence="1">
    <location>
        <begin position="1106"/>
        <end position="1118"/>
    </location>
</feature>
<feature type="compositionally biased region" description="Low complexity" evidence="1">
    <location>
        <begin position="995"/>
        <end position="1013"/>
    </location>
</feature>
<dbReference type="InParanoid" id="F4RUZ3"/>
<dbReference type="PANTHER" id="PTHR14445">
    <property type="entry name" value="GRB10 INTERACTING GYF PROTEIN"/>
    <property type="match status" value="1"/>
</dbReference>
<feature type="compositionally biased region" description="Low complexity" evidence="1">
    <location>
        <begin position="852"/>
        <end position="863"/>
    </location>
</feature>
<feature type="compositionally biased region" description="Polar residues" evidence="1">
    <location>
        <begin position="806"/>
        <end position="816"/>
    </location>
</feature>
<feature type="region of interest" description="Disordered" evidence="1">
    <location>
        <begin position="1349"/>
        <end position="1373"/>
    </location>
</feature>
<keyword evidence="4" id="KW-1185">Reference proteome</keyword>
<dbReference type="OrthoDB" id="6415790at2759"/>
<feature type="region of interest" description="Disordered" evidence="1">
    <location>
        <begin position="349"/>
        <end position="445"/>
    </location>
</feature>
<dbReference type="Pfam" id="PF02213">
    <property type="entry name" value="GYF"/>
    <property type="match status" value="1"/>
</dbReference>
<feature type="compositionally biased region" description="Low complexity" evidence="1">
    <location>
        <begin position="1233"/>
        <end position="1244"/>
    </location>
</feature>
<feature type="compositionally biased region" description="Polar residues" evidence="1">
    <location>
        <begin position="921"/>
        <end position="936"/>
    </location>
</feature>
<feature type="compositionally biased region" description="Basic and acidic residues" evidence="1">
    <location>
        <begin position="1038"/>
        <end position="1047"/>
    </location>
</feature>
<evidence type="ECO:0000313" key="4">
    <source>
        <dbReference type="Proteomes" id="UP000001072"/>
    </source>
</evidence>
<evidence type="ECO:0000259" key="2">
    <source>
        <dbReference type="PROSITE" id="PS50829"/>
    </source>
</evidence>